<protein>
    <submittedName>
        <fullName evidence="10">Mannose-1-phosphate guanyltransferase</fullName>
    </submittedName>
</protein>
<dbReference type="EMBL" id="CP035108">
    <property type="protein sequence ID" value="QAR34374.1"/>
    <property type="molecule type" value="Genomic_DNA"/>
</dbReference>
<dbReference type="PANTHER" id="PTHR22572">
    <property type="entry name" value="SUGAR-1-PHOSPHATE GUANYL TRANSFERASE"/>
    <property type="match status" value="1"/>
</dbReference>
<dbReference type="InterPro" id="IPR011004">
    <property type="entry name" value="Trimer_LpxA-like_sf"/>
</dbReference>
<evidence type="ECO:0000259" key="7">
    <source>
        <dbReference type="Pfam" id="PF02878"/>
    </source>
</evidence>
<feature type="domain" description="Alpha-D-phosphohexomutase alpha/beta/alpha" evidence="7">
    <location>
        <begin position="386"/>
        <end position="515"/>
    </location>
</feature>
<dbReference type="Gene3D" id="3.40.120.10">
    <property type="entry name" value="Alpha-D-Glucose-1,6-Bisphosphate, subunit A, domain 3"/>
    <property type="match status" value="3"/>
</dbReference>
<dbReference type="SUPFAM" id="SSF55957">
    <property type="entry name" value="Phosphoglucomutase, C-terminal domain"/>
    <property type="match status" value="1"/>
</dbReference>
<dbReference type="SUPFAM" id="SSF53738">
    <property type="entry name" value="Phosphoglucomutase, first 3 domains"/>
    <property type="match status" value="2"/>
</dbReference>
<dbReference type="InterPro" id="IPR056764">
    <property type="entry name" value="LbH_EIF2B3/5"/>
</dbReference>
<dbReference type="CDD" id="cd04181">
    <property type="entry name" value="NTP_transferase"/>
    <property type="match status" value="1"/>
</dbReference>
<dbReference type="Pfam" id="PF02878">
    <property type="entry name" value="PGM_PMM_I"/>
    <property type="match status" value="1"/>
</dbReference>
<dbReference type="InterPro" id="IPR016055">
    <property type="entry name" value="A-D-PHexomutase_a/b/a-I/II/III"/>
</dbReference>
<dbReference type="RefSeq" id="WP_128467679.1">
    <property type="nucleotide sequence ID" value="NZ_CP035108.1"/>
</dbReference>
<feature type="domain" description="EIF2B subunit epsilon/gamma LbH" evidence="9">
    <location>
        <begin position="252"/>
        <end position="351"/>
    </location>
</feature>
<dbReference type="Pfam" id="PF02879">
    <property type="entry name" value="PGM_PMM_II"/>
    <property type="match status" value="1"/>
</dbReference>
<reference evidence="10 11" key="1">
    <citation type="submission" date="2019-01" db="EMBL/GenBank/DDBJ databases">
        <title>Geovibrio thiophilus DSM 11263, complete genome.</title>
        <authorList>
            <person name="Spring S."/>
            <person name="Bunk B."/>
            <person name="Sproer C."/>
        </authorList>
    </citation>
    <scope>NUCLEOTIDE SEQUENCE [LARGE SCALE GENOMIC DNA]</scope>
    <source>
        <strain evidence="10 11">DSM 11263</strain>
    </source>
</reference>
<organism evidence="10 11">
    <name type="scientific">Geovibrio thiophilus</name>
    <dbReference type="NCBI Taxonomy" id="139438"/>
    <lineage>
        <taxon>Bacteria</taxon>
        <taxon>Pseudomonadati</taxon>
        <taxon>Deferribacterota</taxon>
        <taxon>Deferribacteres</taxon>
        <taxon>Deferribacterales</taxon>
        <taxon>Geovibrionaceae</taxon>
        <taxon>Geovibrio</taxon>
    </lineage>
</organism>
<evidence type="ECO:0000313" key="11">
    <source>
        <dbReference type="Proteomes" id="UP000287502"/>
    </source>
</evidence>
<comment type="subcellular location">
    <subcellularLocation>
        <location evidence="1">Cytoplasm</location>
        <location evidence="1">Cytosol</location>
    </subcellularLocation>
</comment>
<comment type="similarity">
    <text evidence="2">Belongs to the phosphohexose mutase family.</text>
</comment>
<keyword evidence="5" id="KW-0648">Protein biosynthesis</keyword>
<dbReference type="GO" id="GO:0016740">
    <property type="term" value="F:transferase activity"/>
    <property type="evidence" value="ECO:0007669"/>
    <property type="project" value="UniProtKB-KW"/>
</dbReference>
<dbReference type="AlphaFoldDB" id="A0A3R5V0S6"/>
<dbReference type="InterPro" id="IPR005845">
    <property type="entry name" value="A-D-PHexomutase_a/b/a-II"/>
</dbReference>
<dbReference type="Gene3D" id="2.160.10.10">
    <property type="entry name" value="Hexapeptide repeat proteins"/>
    <property type="match status" value="1"/>
</dbReference>
<evidence type="ECO:0000313" key="10">
    <source>
        <dbReference type="EMBL" id="QAR34374.1"/>
    </source>
</evidence>
<evidence type="ECO:0000259" key="9">
    <source>
        <dbReference type="Pfam" id="PF25084"/>
    </source>
</evidence>
<dbReference type="KEGG" id="gtl:EP073_13470"/>
<evidence type="ECO:0000256" key="5">
    <source>
        <dbReference type="ARBA" id="ARBA00022917"/>
    </source>
</evidence>
<keyword evidence="3" id="KW-0963">Cytoplasm</keyword>
<dbReference type="SUPFAM" id="SSF51161">
    <property type="entry name" value="Trimeric LpxA-like enzymes"/>
    <property type="match status" value="1"/>
</dbReference>
<evidence type="ECO:0000256" key="1">
    <source>
        <dbReference type="ARBA" id="ARBA00004514"/>
    </source>
</evidence>
<gene>
    <name evidence="10" type="ORF">EP073_13470</name>
</gene>
<dbReference type="SUPFAM" id="SSF53448">
    <property type="entry name" value="Nucleotide-diphospho-sugar transferases"/>
    <property type="match status" value="1"/>
</dbReference>
<keyword evidence="10" id="KW-0808">Transferase</keyword>
<dbReference type="Proteomes" id="UP000287502">
    <property type="component" value="Chromosome"/>
</dbReference>
<keyword evidence="11" id="KW-1185">Reference proteome</keyword>
<name>A0A3R5V0S6_9BACT</name>
<dbReference type="Pfam" id="PF25084">
    <property type="entry name" value="LbH_EIF2B"/>
    <property type="match status" value="1"/>
</dbReference>
<evidence type="ECO:0000256" key="2">
    <source>
        <dbReference type="ARBA" id="ARBA00010231"/>
    </source>
</evidence>
<dbReference type="Pfam" id="PF00483">
    <property type="entry name" value="NTP_transferase"/>
    <property type="match status" value="1"/>
</dbReference>
<dbReference type="OrthoDB" id="9801899at2"/>
<dbReference type="InterPro" id="IPR005844">
    <property type="entry name" value="A-D-PHexomutase_a/b/a-I"/>
</dbReference>
<evidence type="ECO:0000256" key="4">
    <source>
        <dbReference type="ARBA" id="ARBA00022540"/>
    </source>
</evidence>
<dbReference type="GO" id="GO:0016868">
    <property type="term" value="F:intramolecular phosphotransferase activity"/>
    <property type="evidence" value="ECO:0007669"/>
    <property type="project" value="InterPro"/>
</dbReference>
<sequence>MKAVVMAGGFGTRIQPLTSSVPKPMIPVMNKPMMEYIIDSLKNAGIVDIVILLYFKPEVIKNYFGDGSSKGVNIRYVQPDDDYGTAGAVKKAEAYLDERFIVVSGDLITDFSIQEIIGYHDFKQSKATITLTSVPDPLQFGVVITDKEGQIVRFLEKPGWGEVFSDTINTGIYVFEPEVLKYIPDNSNFDFSKDLFPKLMGGGTKIYGYNAKGYWRDVGNPDSYRAALQDILAGEVELPLSGTPNEQDNGICYMGKDVEVGEGAVFEGLVLLGDGCVIGKNAKIKDTVIGSGCTIGDDTSVESSILWENVETGYACNIKNAVLCNGVKLGKKVLGESGFIIAQDTEVGNYVIFEKDVMVWPNKQIEESSIVSSNLIWGDKWKKSIFEGGKVSARTNVEMSPELAAKLGSAFGSQLPAGSRVLLSRDYHRGSRMLKRCFLGGLLSTGVNATDVRMSPLPVMTHKLSTFGEVAGVYFRQSQTDSTHTEILFFDEHGTPIDSNFEKNIERVFFRENFRRASHEEIGEIYEQPMVKEFYRESFMRNIDISLVKTRRFKLVVDLMNGTTDNVYPEILNKTGTDSVILNAYQDEKKLSKTIHQLATSIKEVSEIVKVMEADLGFVVYPHGERLNIITNEGKSLRSDRALMFILKIMDLSAKKKMKVYLPAYAPTVMDSELKSIDIVRGKISGLKSEYLRNFDFVGSLGNSYMFTDNGTNTDSMFASVKILELLAKVNISVSDIMKLIPSYYFVHNVINCPLELKGFLMRKMSEEAMDKEASFLDGIKIMLGAMGWVHMVPDQYSANVHVYVESMSEADGKALQDEYIDKIQSWLEEQS</sequence>
<dbReference type="InterPro" id="IPR036900">
    <property type="entry name" value="A-D-PHexomutase_C_sf"/>
</dbReference>
<evidence type="ECO:0000259" key="8">
    <source>
        <dbReference type="Pfam" id="PF02879"/>
    </source>
</evidence>
<evidence type="ECO:0000259" key="6">
    <source>
        <dbReference type="Pfam" id="PF00483"/>
    </source>
</evidence>
<evidence type="ECO:0000256" key="3">
    <source>
        <dbReference type="ARBA" id="ARBA00022490"/>
    </source>
</evidence>
<keyword evidence="4" id="KW-0396">Initiation factor</keyword>
<accession>A0A3R5V0S6</accession>
<dbReference type="InterPro" id="IPR005835">
    <property type="entry name" value="NTP_transferase_dom"/>
</dbReference>
<dbReference type="Gene3D" id="3.90.550.10">
    <property type="entry name" value="Spore Coat Polysaccharide Biosynthesis Protein SpsA, Chain A"/>
    <property type="match status" value="1"/>
</dbReference>
<dbReference type="InterPro" id="IPR050486">
    <property type="entry name" value="Mannose-1P_guanyltransferase"/>
</dbReference>
<feature type="domain" description="Alpha-D-phosphohexomutase alpha/beta/alpha" evidence="8">
    <location>
        <begin position="534"/>
        <end position="634"/>
    </location>
</feature>
<proteinExistence type="inferred from homology"/>
<dbReference type="GO" id="GO:0005975">
    <property type="term" value="P:carbohydrate metabolic process"/>
    <property type="evidence" value="ECO:0007669"/>
    <property type="project" value="InterPro"/>
</dbReference>
<dbReference type="InterPro" id="IPR029044">
    <property type="entry name" value="Nucleotide-diphossugar_trans"/>
</dbReference>
<feature type="domain" description="Nucleotidyl transferase" evidence="6">
    <location>
        <begin position="2"/>
        <end position="232"/>
    </location>
</feature>